<feature type="transmembrane region" description="Helical" evidence="6">
    <location>
        <begin position="143"/>
        <end position="168"/>
    </location>
</feature>
<keyword evidence="5 6" id="KW-0472">Membrane</keyword>
<comment type="subcellular location">
    <subcellularLocation>
        <location evidence="1">Cell membrane</location>
        <topology evidence="1">Multi-pass membrane protein</topology>
    </subcellularLocation>
</comment>
<dbReference type="PIRSF" id="PIRSF006324">
    <property type="entry name" value="LeuE"/>
    <property type="match status" value="1"/>
</dbReference>
<keyword evidence="2" id="KW-1003">Cell membrane</keyword>
<dbReference type="Proteomes" id="UP000076574">
    <property type="component" value="Unassembled WGS sequence"/>
</dbReference>
<feature type="transmembrane region" description="Helical" evidence="6">
    <location>
        <begin position="116"/>
        <end position="137"/>
    </location>
</feature>
<dbReference type="RefSeq" id="WP_068738830.1">
    <property type="nucleotide sequence ID" value="NZ_LVYV01000056.1"/>
</dbReference>
<keyword evidence="4 6" id="KW-1133">Transmembrane helix</keyword>
<dbReference type="PANTHER" id="PTHR30086:SF20">
    <property type="entry name" value="ARGININE EXPORTER PROTEIN ARGO-RELATED"/>
    <property type="match status" value="1"/>
</dbReference>
<evidence type="ECO:0000256" key="4">
    <source>
        <dbReference type="ARBA" id="ARBA00022989"/>
    </source>
</evidence>
<feature type="transmembrane region" description="Helical" evidence="6">
    <location>
        <begin position="72"/>
        <end position="89"/>
    </location>
</feature>
<comment type="caution">
    <text evidence="7">The sequence shown here is derived from an EMBL/GenBank/DDBJ whole genome shotgun (WGS) entry which is preliminary data.</text>
</comment>
<keyword evidence="8" id="KW-1185">Reference proteome</keyword>
<dbReference type="GO" id="GO:0015171">
    <property type="term" value="F:amino acid transmembrane transporter activity"/>
    <property type="evidence" value="ECO:0007669"/>
    <property type="project" value="TreeGrafter"/>
</dbReference>
<protein>
    <submittedName>
        <fullName evidence="7">RhtB family transporter</fullName>
    </submittedName>
</protein>
<feature type="transmembrane region" description="Helical" evidence="6">
    <location>
        <begin position="41"/>
        <end position="66"/>
    </location>
</feature>
<evidence type="ECO:0000313" key="7">
    <source>
        <dbReference type="EMBL" id="KZD20462.1"/>
    </source>
</evidence>
<dbReference type="OrthoDB" id="9807053at2"/>
<sequence length="208" mass="21715">MPSLAVFLPFITIALLVAITPGPGIFYIAARTLDGGLEEGLSSSAGLGLGGLVHVIGGAVGISALVMASAEAFTVLKIVGAFYLIWLGIKSWRSARNVSPNVVRKTGARQAFREGILVEALNPKTAAFFLAFIPQFVDPSKPVAIQFIVLGLISVALNTGVDLAVAYWAARVRSGFAGRPAMLVRMRQASGAIMCGLGATLLFARRSA</sequence>
<name>A0A161SKG2_9BRAD</name>
<gene>
    <name evidence="7" type="ORF">A4A58_19790</name>
</gene>
<evidence type="ECO:0000256" key="1">
    <source>
        <dbReference type="ARBA" id="ARBA00004651"/>
    </source>
</evidence>
<keyword evidence="3 6" id="KW-0812">Transmembrane</keyword>
<evidence type="ECO:0000313" key="8">
    <source>
        <dbReference type="Proteomes" id="UP000076574"/>
    </source>
</evidence>
<evidence type="ECO:0000256" key="2">
    <source>
        <dbReference type="ARBA" id="ARBA00022475"/>
    </source>
</evidence>
<dbReference type="PANTHER" id="PTHR30086">
    <property type="entry name" value="ARGININE EXPORTER PROTEIN ARGO"/>
    <property type="match status" value="1"/>
</dbReference>
<feature type="transmembrane region" description="Helical" evidence="6">
    <location>
        <begin position="6"/>
        <end position="29"/>
    </location>
</feature>
<evidence type="ECO:0000256" key="3">
    <source>
        <dbReference type="ARBA" id="ARBA00022692"/>
    </source>
</evidence>
<reference evidence="7 8" key="1">
    <citation type="submission" date="2016-03" db="EMBL/GenBank/DDBJ databases">
        <title>Microsymbionts genomes from the relict species Vavilovia formosa (Stev.) Fed.</title>
        <authorList>
            <person name="Kopat V."/>
            <person name="Chirak E."/>
            <person name="Kimeklis A."/>
            <person name="Andronov E."/>
        </authorList>
    </citation>
    <scope>NUCLEOTIDE SEQUENCE [LARGE SCALE GENOMIC DNA]</scope>
    <source>
        <strain evidence="7 8">Vaf07</strain>
    </source>
</reference>
<dbReference type="EMBL" id="LVYV01000056">
    <property type="protein sequence ID" value="KZD20462.1"/>
    <property type="molecule type" value="Genomic_DNA"/>
</dbReference>
<dbReference type="InterPro" id="IPR001123">
    <property type="entry name" value="LeuE-type"/>
</dbReference>
<dbReference type="AlphaFoldDB" id="A0A161SKG2"/>
<organism evidence="7 8">
    <name type="scientific">Tardiphaga robiniae</name>
    <dbReference type="NCBI Taxonomy" id="943830"/>
    <lineage>
        <taxon>Bacteria</taxon>
        <taxon>Pseudomonadati</taxon>
        <taxon>Pseudomonadota</taxon>
        <taxon>Alphaproteobacteria</taxon>
        <taxon>Hyphomicrobiales</taxon>
        <taxon>Nitrobacteraceae</taxon>
        <taxon>Tardiphaga</taxon>
    </lineage>
</organism>
<dbReference type="Pfam" id="PF01810">
    <property type="entry name" value="LysE"/>
    <property type="match status" value="1"/>
</dbReference>
<proteinExistence type="predicted"/>
<evidence type="ECO:0000256" key="6">
    <source>
        <dbReference type="SAM" id="Phobius"/>
    </source>
</evidence>
<dbReference type="GO" id="GO:0005886">
    <property type="term" value="C:plasma membrane"/>
    <property type="evidence" value="ECO:0007669"/>
    <property type="project" value="UniProtKB-SubCell"/>
</dbReference>
<accession>A0A161SKG2</accession>
<evidence type="ECO:0000256" key="5">
    <source>
        <dbReference type="ARBA" id="ARBA00023136"/>
    </source>
</evidence>